<gene>
    <name evidence="9" type="ORF">H8Z76_12545</name>
</gene>
<evidence type="ECO:0000313" key="10">
    <source>
        <dbReference type="Proteomes" id="UP000621540"/>
    </source>
</evidence>
<dbReference type="CDD" id="cd03225">
    <property type="entry name" value="ABC_cobalt_CbiO_domain1"/>
    <property type="match status" value="1"/>
</dbReference>
<dbReference type="SUPFAM" id="SSF52540">
    <property type="entry name" value="P-loop containing nucleoside triphosphate hydrolases"/>
    <property type="match status" value="1"/>
</dbReference>
<accession>A0ABR7ID36</accession>
<keyword evidence="4" id="KW-0547">Nucleotide-binding</keyword>
<keyword evidence="7" id="KW-0472">Membrane</keyword>
<sequence length="229" mass="25834">MITLKDICFAYEDRPVLKHIDLQVEAGETVMLEGPNGCGKSTLIRILNALAFADLGTYEFDGDIIDEKSMKKESFAKAFHQKIGYVFQNPEAQLFCASVEEEIAFAPMQMGLPEEEVKRRVEDCIALLNLGSLRDRAPYYLSTGEKKKVAIASILSMNPKVLVLDEPLSGLDTETEEWLTGFLLQLKKSGKTMIIATHNHKFAGTVADRIVFMDRDHHIDHIWKRDTDL</sequence>
<feature type="domain" description="ABC transporter" evidence="8">
    <location>
        <begin position="2"/>
        <end position="229"/>
    </location>
</feature>
<dbReference type="InterPro" id="IPR027417">
    <property type="entry name" value="P-loop_NTPase"/>
</dbReference>
<dbReference type="InterPro" id="IPR015856">
    <property type="entry name" value="ABC_transpr_CbiO/EcfA_su"/>
</dbReference>
<evidence type="ECO:0000313" key="9">
    <source>
        <dbReference type="EMBL" id="MBC5754825.1"/>
    </source>
</evidence>
<reference evidence="9 10" key="1">
    <citation type="submission" date="2020-08" db="EMBL/GenBank/DDBJ databases">
        <title>Genome public.</title>
        <authorList>
            <person name="Liu C."/>
            <person name="Sun Q."/>
        </authorList>
    </citation>
    <scope>NUCLEOTIDE SEQUENCE [LARGE SCALE GENOMIC DNA]</scope>
    <source>
        <strain evidence="9 10">BX0805</strain>
    </source>
</reference>
<evidence type="ECO:0000256" key="4">
    <source>
        <dbReference type="ARBA" id="ARBA00022741"/>
    </source>
</evidence>
<evidence type="ECO:0000256" key="6">
    <source>
        <dbReference type="ARBA" id="ARBA00022967"/>
    </source>
</evidence>
<proteinExistence type="inferred from homology"/>
<dbReference type="PROSITE" id="PS50893">
    <property type="entry name" value="ABC_TRANSPORTER_2"/>
    <property type="match status" value="1"/>
</dbReference>
<keyword evidence="6" id="KW-1278">Translocase</keyword>
<dbReference type="InterPro" id="IPR050095">
    <property type="entry name" value="ECF_ABC_transporter_ATP-bd"/>
</dbReference>
<dbReference type="InterPro" id="IPR003593">
    <property type="entry name" value="AAA+_ATPase"/>
</dbReference>
<dbReference type="RefSeq" id="WP_147619245.1">
    <property type="nucleotide sequence ID" value="NZ_JACOQH010000011.1"/>
</dbReference>
<keyword evidence="3" id="KW-1003">Cell membrane</keyword>
<name>A0ABR7ID36_9FIRM</name>
<keyword evidence="10" id="KW-1185">Reference proteome</keyword>
<dbReference type="Gene3D" id="3.40.50.300">
    <property type="entry name" value="P-loop containing nucleotide triphosphate hydrolases"/>
    <property type="match status" value="1"/>
</dbReference>
<evidence type="ECO:0000256" key="3">
    <source>
        <dbReference type="ARBA" id="ARBA00022475"/>
    </source>
</evidence>
<dbReference type="Proteomes" id="UP000621540">
    <property type="component" value="Unassembled WGS sequence"/>
</dbReference>
<dbReference type="PANTHER" id="PTHR43553:SF24">
    <property type="entry name" value="ENERGY-COUPLING FACTOR TRANSPORTER ATP-BINDING PROTEIN ECFA1"/>
    <property type="match status" value="1"/>
</dbReference>
<dbReference type="PANTHER" id="PTHR43553">
    <property type="entry name" value="HEAVY METAL TRANSPORTER"/>
    <property type="match status" value="1"/>
</dbReference>
<dbReference type="SMART" id="SM00382">
    <property type="entry name" value="AAA"/>
    <property type="match status" value="1"/>
</dbReference>
<dbReference type="EMBL" id="JACOQH010000011">
    <property type="protein sequence ID" value="MBC5754825.1"/>
    <property type="molecule type" value="Genomic_DNA"/>
</dbReference>
<keyword evidence="5 9" id="KW-0067">ATP-binding</keyword>
<evidence type="ECO:0000259" key="8">
    <source>
        <dbReference type="PROSITE" id="PS50893"/>
    </source>
</evidence>
<dbReference type="GO" id="GO:0005524">
    <property type="term" value="F:ATP binding"/>
    <property type="evidence" value="ECO:0007669"/>
    <property type="project" value="UniProtKB-KW"/>
</dbReference>
<dbReference type="Pfam" id="PF00005">
    <property type="entry name" value="ABC_tran"/>
    <property type="match status" value="1"/>
</dbReference>
<evidence type="ECO:0000256" key="2">
    <source>
        <dbReference type="ARBA" id="ARBA00022448"/>
    </source>
</evidence>
<organism evidence="9 10">
    <name type="scientific">Roseburia yibonii</name>
    <dbReference type="NCBI Taxonomy" id="2763063"/>
    <lineage>
        <taxon>Bacteria</taxon>
        <taxon>Bacillati</taxon>
        <taxon>Bacillota</taxon>
        <taxon>Clostridia</taxon>
        <taxon>Lachnospirales</taxon>
        <taxon>Lachnospiraceae</taxon>
        <taxon>Roseburia</taxon>
    </lineage>
</organism>
<dbReference type="InterPro" id="IPR003439">
    <property type="entry name" value="ABC_transporter-like_ATP-bd"/>
</dbReference>
<protein>
    <submittedName>
        <fullName evidence="9">ABC transporter ATP-binding protein</fullName>
    </submittedName>
</protein>
<evidence type="ECO:0000256" key="1">
    <source>
        <dbReference type="ARBA" id="ARBA00005417"/>
    </source>
</evidence>
<comment type="similarity">
    <text evidence="1">Belongs to the ABC transporter superfamily.</text>
</comment>
<evidence type="ECO:0000256" key="5">
    <source>
        <dbReference type="ARBA" id="ARBA00022840"/>
    </source>
</evidence>
<comment type="caution">
    <text evidence="9">The sequence shown here is derived from an EMBL/GenBank/DDBJ whole genome shotgun (WGS) entry which is preliminary data.</text>
</comment>
<keyword evidence="2" id="KW-0813">Transport</keyword>
<evidence type="ECO:0000256" key="7">
    <source>
        <dbReference type="ARBA" id="ARBA00023136"/>
    </source>
</evidence>